<evidence type="ECO:0000313" key="4">
    <source>
        <dbReference type="EMBL" id="GMF27113.1"/>
    </source>
</evidence>
<dbReference type="InterPro" id="IPR027417">
    <property type="entry name" value="P-loop_NTPase"/>
</dbReference>
<organism evidence="4 5">
    <name type="scientific">Phytophthora lilii</name>
    <dbReference type="NCBI Taxonomy" id="2077276"/>
    <lineage>
        <taxon>Eukaryota</taxon>
        <taxon>Sar</taxon>
        <taxon>Stramenopiles</taxon>
        <taxon>Oomycota</taxon>
        <taxon>Peronosporomycetes</taxon>
        <taxon>Peronosporales</taxon>
        <taxon>Peronosporaceae</taxon>
        <taxon>Phytophthora</taxon>
    </lineage>
</organism>
<dbReference type="Proteomes" id="UP001165083">
    <property type="component" value="Unassembled WGS sequence"/>
</dbReference>
<comment type="similarity">
    <text evidence="1">Belongs to the helicase family.</text>
</comment>
<dbReference type="PANTHER" id="PTHR10492">
    <property type="match status" value="1"/>
</dbReference>
<feature type="region of interest" description="Disordered" evidence="2">
    <location>
        <begin position="177"/>
        <end position="199"/>
    </location>
</feature>
<sequence>MFFVYSPSSSRRSGYSINSLNLDLAVNSTCGAKKNTHLGELLQTTDLFIWDEAPIAHRHAFEAVDRTLRDVTNNSEEPFEGKIFVLSGDFRQFLPVVKGGSPAETIDACLESSELWPQFQKLRLTEKMRVRSAGNTENAEEMAAFSDFLLQVGEGRQEVDSELGSDYIKVPRDMLIDNPVVDPEDDEDEDIRQVQSPEA</sequence>
<dbReference type="Gene3D" id="3.40.50.300">
    <property type="entry name" value="P-loop containing nucleotide triphosphate hydrolases"/>
    <property type="match status" value="1"/>
</dbReference>
<dbReference type="GO" id="GO:0005524">
    <property type="term" value="F:ATP binding"/>
    <property type="evidence" value="ECO:0007669"/>
    <property type="project" value="UniProtKB-KW"/>
</dbReference>
<dbReference type="PANTHER" id="PTHR10492:SF57">
    <property type="entry name" value="ATP-DEPENDENT DNA HELICASE"/>
    <property type="match status" value="1"/>
</dbReference>
<evidence type="ECO:0000256" key="2">
    <source>
        <dbReference type="SAM" id="MobiDB-lite"/>
    </source>
</evidence>
<comment type="cofactor">
    <cofactor evidence="1">
        <name>Mg(2+)</name>
        <dbReference type="ChEBI" id="CHEBI:18420"/>
    </cofactor>
</comment>
<dbReference type="AlphaFoldDB" id="A0A9W6X1N2"/>
<keyword evidence="1" id="KW-0227">DNA damage</keyword>
<dbReference type="EMBL" id="BSXW01000647">
    <property type="protein sequence ID" value="GMF27113.1"/>
    <property type="molecule type" value="Genomic_DNA"/>
</dbReference>
<keyword evidence="1" id="KW-0233">DNA recombination</keyword>
<dbReference type="GO" id="GO:0000723">
    <property type="term" value="P:telomere maintenance"/>
    <property type="evidence" value="ECO:0007669"/>
    <property type="project" value="InterPro"/>
</dbReference>
<gene>
    <name evidence="4" type="ORF">Plil01_001132000</name>
</gene>
<reference evidence="4" key="1">
    <citation type="submission" date="2023-04" db="EMBL/GenBank/DDBJ databases">
        <title>Phytophthora lilii NBRC 32176.</title>
        <authorList>
            <person name="Ichikawa N."/>
            <person name="Sato H."/>
            <person name="Tonouchi N."/>
        </authorList>
    </citation>
    <scope>NUCLEOTIDE SEQUENCE</scope>
    <source>
        <strain evidence="4">NBRC 32176</strain>
    </source>
</reference>
<dbReference type="InterPro" id="IPR010285">
    <property type="entry name" value="DNA_helicase_pif1-like_DEAD"/>
</dbReference>
<dbReference type="GO" id="GO:0006310">
    <property type="term" value="P:DNA recombination"/>
    <property type="evidence" value="ECO:0007669"/>
    <property type="project" value="UniProtKB-KW"/>
</dbReference>
<evidence type="ECO:0000256" key="1">
    <source>
        <dbReference type="RuleBase" id="RU363044"/>
    </source>
</evidence>
<dbReference type="GO" id="GO:0006281">
    <property type="term" value="P:DNA repair"/>
    <property type="evidence" value="ECO:0007669"/>
    <property type="project" value="UniProtKB-KW"/>
</dbReference>
<comment type="catalytic activity">
    <reaction evidence="1">
        <text>ATP + H2O = ADP + phosphate + H(+)</text>
        <dbReference type="Rhea" id="RHEA:13065"/>
        <dbReference type="ChEBI" id="CHEBI:15377"/>
        <dbReference type="ChEBI" id="CHEBI:15378"/>
        <dbReference type="ChEBI" id="CHEBI:30616"/>
        <dbReference type="ChEBI" id="CHEBI:43474"/>
        <dbReference type="ChEBI" id="CHEBI:456216"/>
        <dbReference type="EC" id="5.6.2.3"/>
    </reaction>
</comment>
<comment type="caution">
    <text evidence="4">The sequence shown here is derived from an EMBL/GenBank/DDBJ whole genome shotgun (WGS) entry which is preliminary data.</text>
</comment>
<dbReference type="EC" id="5.6.2.3" evidence="1"/>
<protein>
    <recommendedName>
        <fullName evidence="1">ATP-dependent DNA helicase</fullName>
        <ecNumber evidence="1">5.6.2.3</ecNumber>
    </recommendedName>
</protein>
<evidence type="ECO:0000259" key="3">
    <source>
        <dbReference type="Pfam" id="PF05970"/>
    </source>
</evidence>
<proteinExistence type="inferred from homology"/>
<dbReference type="GO" id="GO:0016787">
    <property type="term" value="F:hydrolase activity"/>
    <property type="evidence" value="ECO:0007669"/>
    <property type="project" value="UniProtKB-KW"/>
</dbReference>
<accession>A0A9W6X1N2</accession>
<dbReference type="Pfam" id="PF05970">
    <property type="entry name" value="PIF1"/>
    <property type="match status" value="1"/>
</dbReference>
<dbReference type="OrthoDB" id="123886at2759"/>
<dbReference type="GO" id="GO:0043139">
    <property type="term" value="F:5'-3' DNA helicase activity"/>
    <property type="evidence" value="ECO:0007669"/>
    <property type="project" value="UniProtKB-EC"/>
</dbReference>
<name>A0A9W6X1N2_9STRA</name>
<keyword evidence="1" id="KW-0547">Nucleotide-binding</keyword>
<keyword evidence="1" id="KW-0234">DNA repair</keyword>
<keyword evidence="1" id="KW-0347">Helicase</keyword>
<keyword evidence="1" id="KW-0067">ATP-binding</keyword>
<feature type="domain" description="DNA helicase Pif1-like DEAD-box helicase" evidence="3">
    <location>
        <begin position="16"/>
        <end position="158"/>
    </location>
</feature>
<keyword evidence="5" id="KW-1185">Reference proteome</keyword>
<keyword evidence="1" id="KW-0378">Hydrolase</keyword>
<evidence type="ECO:0000313" key="5">
    <source>
        <dbReference type="Proteomes" id="UP001165083"/>
    </source>
</evidence>